<sequence length="353" mass="36753">MRAREEVCNGRDEHERGGIVCVGNFIVDRIHTLSYWPEQGSLAHILHQDMGVGGGAANVITDLASLGFPGRLAVAGALGDDRDGDYVRDRHAALGIDVEGLRTLPGHATAHTHVMNVPGQSRTFFYHGGSNDLLTDSAIDAKAYAESGHKIFYLGYLMLLPALDRKDERGSSGAARLLKAARDAGLTTCVDFVSSEDPAFAEQVAVALPQCDYVIVNETEAGRATGIAVRDKTGALLMSALETAGQKLLDGGVARGVVIHAPELSIWFTPGTAPVKTPAYPVDPSAIVSPVGAGDAFCAAVLYGLHEGWPIDTISAVAHRAAVHCLGGATATDGIPDMSVLLAEIGDSGPAAG</sequence>
<dbReference type="Pfam" id="PF00294">
    <property type="entry name" value="PfkB"/>
    <property type="match status" value="1"/>
</dbReference>
<dbReference type="Gene3D" id="3.40.1190.20">
    <property type="match status" value="1"/>
</dbReference>
<dbReference type="EMBL" id="VFYP01000005">
    <property type="protein sequence ID" value="TPP05490.1"/>
    <property type="molecule type" value="Genomic_DNA"/>
</dbReference>
<dbReference type="PROSITE" id="PS00584">
    <property type="entry name" value="PFKB_KINASES_2"/>
    <property type="match status" value="1"/>
</dbReference>
<comment type="caution">
    <text evidence="4">The sequence shown here is derived from an EMBL/GenBank/DDBJ whole genome shotgun (WGS) entry which is preliminary data.</text>
</comment>
<dbReference type="AlphaFoldDB" id="A0A504TVL4"/>
<name>A0A504TVL4_9HYPH</name>
<dbReference type="RefSeq" id="WP_140831673.1">
    <property type="nucleotide sequence ID" value="NZ_VFYP01000005.1"/>
</dbReference>
<dbReference type="OrthoDB" id="9813569at2"/>
<dbReference type="PANTHER" id="PTHR10584">
    <property type="entry name" value="SUGAR KINASE"/>
    <property type="match status" value="1"/>
</dbReference>
<keyword evidence="1" id="KW-0808">Transferase</keyword>
<reference evidence="4 5" key="1">
    <citation type="submission" date="2019-06" db="EMBL/GenBank/DDBJ databases">
        <title>Rhizobium sp. CL12 isolated from roots of soybean.</title>
        <authorList>
            <person name="Wang C."/>
        </authorList>
    </citation>
    <scope>NUCLEOTIDE SEQUENCE [LARGE SCALE GENOMIC DNA]</scope>
    <source>
        <strain evidence="4 5">CL12</strain>
    </source>
</reference>
<feature type="domain" description="Carbohydrate kinase PfkB" evidence="3">
    <location>
        <begin position="19"/>
        <end position="333"/>
    </location>
</feature>
<proteinExistence type="predicted"/>
<evidence type="ECO:0000256" key="2">
    <source>
        <dbReference type="ARBA" id="ARBA00022777"/>
    </source>
</evidence>
<dbReference type="Proteomes" id="UP000316429">
    <property type="component" value="Unassembled WGS sequence"/>
</dbReference>
<accession>A0A504TVL4</accession>
<dbReference type="PANTHER" id="PTHR10584:SF166">
    <property type="entry name" value="RIBOKINASE"/>
    <property type="match status" value="1"/>
</dbReference>
<dbReference type="GO" id="GO:0005829">
    <property type="term" value="C:cytosol"/>
    <property type="evidence" value="ECO:0007669"/>
    <property type="project" value="TreeGrafter"/>
</dbReference>
<protein>
    <submittedName>
        <fullName evidence="4">Carbohydrate kinase family protein</fullName>
    </submittedName>
</protein>
<dbReference type="SUPFAM" id="SSF53613">
    <property type="entry name" value="Ribokinase-like"/>
    <property type="match status" value="1"/>
</dbReference>
<dbReference type="InterPro" id="IPR029056">
    <property type="entry name" value="Ribokinase-like"/>
</dbReference>
<dbReference type="GO" id="GO:0016301">
    <property type="term" value="F:kinase activity"/>
    <property type="evidence" value="ECO:0007669"/>
    <property type="project" value="UniProtKB-KW"/>
</dbReference>
<keyword evidence="2 4" id="KW-0418">Kinase</keyword>
<dbReference type="InterPro" id="IPR002173">
    <property type="entry name" value="Carboh/pur_kinase_PfkB_CS"/>
</dbReference>
<evidence type="ECO:0000313" key="5">
    <source>
        <dbReference type="Proteomes" id="UP000316429"/>
    </source>
</evidence>
<keyword evidence="5" id="KW-1185">Reference proteome</keyword>
<evidence type="ECO:0000256" key="1">
    <source>
        <dbReference type="ARBA" id="ARBA00022679"/>
    </source>
</evidence>
<gene>
    <name evidence="4" type="ORF">FJQ55_21005</name>
</gene>
<evidence type="ECO:0000313" key="4">
    <source>
        <dbReference type="EMBL" id="TPP05490.1"/>
    </source>
</evidence>
<dbReference type="InterPro" id="IPR011611">
    <property type="entry name" value="PfkB_dom"/>
</dbReference>
<evidence type="ECO:0000259" key="3">
    <source>
        <dbReference type="Pfam" id="PF00294"/>
    </source>
</evidence>
<organism evidence="4 5">
    <name type="scientific">Rhizobium glycinendophyticum</name>
    <dbReference type="NCBI Taxonomy" id="2589807"/>
    <lineage>
        <taxon>Bacteria</taxon>
        <taxon>Pseudomonadati</taxon>
        <taxon>Pseudomonadota</taxon>
        <taxon>Alphaproteobacteria</taxon>
        <taxon>Hyphomicrobiales</taxon>
        <taxon>Rhizobiaceae</taxon>
        <taxon>Rhizobium/Agrobacterium group</taxon>
        <taxon>Rhizobium</taxon>
    </lineage>
</organism>